<protein>
    <submittedName>
        <fullName evidence="1">Uncharacterized protein</fullName>
    </submittedName>
</protein>
<keyword evidence="2" id="KW-1185">Reference proteome</keyword>
<proteinExistence type="predicted"/>
<reference evidence="1 2" key="1">
    <citation type="journal article" date="2022" name="Allergy">
        <title>Genome assembly and annotation of Periplaneta americana reveal a comprehensive cockroach allergen profile.</title>
        <authorList>
            <person name="Wang L."/>
            <person name="Xiong Q."/>
            <person name="Saelim N."/>
            <person name="Wang L."/>
            <person name="Nong W."/>
            <person name="Wan A.T."/>
            <person name="Shi M."/>
            <person name="Liu X."/>
            <person name="Cao Q."/>
            <person name="Hui J.H.L."/>
            <person name="Sookrung N."/>
            <person name="Leung T.F."/>
            <person name="Tungtrongchitr A."/>
            <person name="Tsui S.K.W."/>
        </authorList>
    </citation>
    <scope>NUCLEOTIDE SEQUENCE [LARGE SCALE GENOMIC DNA]</scope>
    <source>
        <strain evidence="1">PWHHKU_190912</strain>
    </source>
</reference>
<dbReference type="EMBL" id="JAJSOF020000031">
    <property type="protein sequence ID" value="KAJ4431540.1"/>
    <property type="molecule type" value="Genomic_DNA"/>
</dbReference>
<name>A0ABQ8SCF9_PERAM</name>
<evidence type="ECO:0000313" key="2">
    <source>
        <dbReference type="Proteomes" id="UP001148838"/>
    </source>
</evidence>
<evidence type="ECO:0000313" key="1">
    <source>
        <dbReference type="EMBL" id="KAJ4431540.1"/>
    </source>
</evidence>
<gene>
    <name evidence="1" type="ORF">ANN_20139</name>
</gene>
<dbReference type="Proteomes" id="UP001148838">
    <property type="component" value="Unassembled WGS sequence"/>
</dbReference>
<sequence length="251" mass="28526">MISVFRIHKPVVAIGCDLNSVLVTSGQPGLAQYSRSALRVYHQMLFGLGRWACSVSWIQLVPPTLLRSADVSPSSWSYDIMFNGVANRFLVWLFYDALPTTIVICRLAEMKELLRCMKTGIMNFRYFTFLLVVRTKGWIVEEEISCLAENGSTRRADILAYNADTKQGIIVDPTIRFEVGCHQSAEVHLEKKSIYEPTVNYFKLKYALIHVEVCITLYDKKCDSRFHIQFDDVLCSKSNLLITTVLHEGAA</sequence>
<comment type="caution">
    <text evidence="1">The sequence shown here is derived from an EMBL/GenBank/DDBJ whole genome shotgun (WGS) entry which is preliminary data.</text>
</comment>
<accession>A0ABQ8SCF9</accession>
<organism evidence="1 2">
    <name type="scientific">Periplaneta americana</name>
    <name type="common">American cockroach</name>
    <name type="synonym">Blatta americana</name>
    <dbReference type="NCBI Taxonomy" id="6978"/>
    <lineage>
        <taxon>Eukaryota</taxon>
        <taxon>Metazoa</taxon>
        <taxon>Ecdysozoa</taxon>
        <taxon>Arthropoda</taxon>
        <taxon>Hexapoda</taxon>
        <taxon>Insecta</taxon>
        <taxon>Pterygota</taxon>
        <taxon>Neoptera</taxon>
        <taxon>Polyneoptera</taxon>
        <taxon>Dictyoptera</taxon>
        <taxon>Blattodea</taxon>
        <taxon>Blattoidea</taxon>
        <taxon>Blattidae</taxon>
        <taxon>Blattinae</taxon>
        <taxon>Periplaneta</taxon>
    </lineage>
</organism>